<evidence type="ECO:0000256" key="3">
    <source>
        <dbReference type="ARBA" id="ARBA00022692"/>
    </source>
</evidence>
<evidence type="ECO:0000313" key="8">
    <source>
        <dbReference type="EMBL" id="WIX82565.1"/>
    </source>
</evidence>
<organism evidence="8 9">
    <name type="scientific">Amycolatopsis carbonis</name>
    <dbReference type="NCBI Taxonomy" id="715471"/>
    <lineage>
        <taxon>Bacteria</taxon>
        <taxon>Bacillati</taxon>
        <taxon>Actinomycetota</taxon>
        <taxon>Actinomycetes</taxon>
        <taxon>Pseudonocardiales</taxon>
        <taxon>Pseudonocardiaceae</taxon>
        <taxon>Amycolatopsis</taxon>
    </lineage>
</organism>
<proteinExistence type="predicted"/>
<dbReference type="EMBL" id="CP127294">
    <property type="protein sequence ID" value="WIX82565.1"/>
    <property type="molecule type" value="Genomic_DNA"/>
</dbReference>
<evidence type="ECO:0000256" key="5">
    <source>
        <dbReference type="ARBA" id="ARBA00023136"/>
    </source>
</evidence>
<feature type="transmembrane region" description="Helical" evidence="6">
    <location>
        <begin position="55"/>
        <end position="75"/>
    </location>
</feature>
<dbReference type="Pfam" id="PF13396">
    <property type="entry name" value="PLDc_N"/>
    <property type="match status" value="1"/>
</dbReference>
<dbReference type="RefSeq" id="WP_285973131.1">
    <property type="nucleotide sequence ID" value="NZ_CP127294.1"/>
</dbReference>
<dbReference type="AlphaFoldDB" id="A0A9Y2ILK2"/>
<evidence type="ECO:0000259" key="7">
    <source>
        <dbReference type="Pfam" id="PF13396"/>
    </source>
</evidence>
<evidence type="ECO:0000256" key="1">
    <source>
        <dbReference type="ARBA" id="ARBA00004651"/>
    </source>
</evidence>
<name>A0A9Y2ILK2_9PSEU</name>
<reference evidence="8 9" key="1">
    <citation type="submission" date="2023-06" db="EMBL/GenBank/DDBJ databases">
        <authorList>
            <person name="Oyuntsetseg B."/>
            <person name="Kim S.B."/>
        </authorList>
    </citation>
    <scope>NUCLEOTIDE SEQUENCE [LARGE SCALE GENOMIC DNA]</scope>
    <source>
        <strain evidence="8 9">2-15</strain>
    </source>
</reference>
<keyword evidence="3 6" id="KW-0812">Transmembrane</keyword>
<evidence type="ECO:0000256" key="4">
    <source>
        <dbReference type="ARBA" id="ARBA00022989"/>
    </source>
</evidence>
<accession>A0A9Y2ILK2</accession>
<gene>
    <name evidence="8" type="ORF">QRX50_18230</name>
</gene>
<feature type="transmembrane region" description="Helical" evidence="6">
    <location>
        <begin position="20"/>
        <end position="43"/>
    </location>
</feature>
<keyword evidence="9" id="KW-1185">Reference proteome</keyword>
<sequence>MTIPTALAAAAQDGPHAANIAVVVGIIALILIPVVFFLAALISVLGSPLTGGMKLVWVVFAFCAPFLGPLLWFLVGRRSAEAAAYR</sequence>
<comment type="subcellular location">
    <subcellularLocation>
        <location evidence="1">Cell membrane</location>
        <topology evidence="1">Multi-pass membrane protein</topology>
    </subcellularLocation>
</comment>
<dbReference type="GO" id="GO:0005886">
    <property type="term" value="C:plasma membrane"/>
    <property type="evidence" value="ECO:0007669"/>
    <property type="project" value="UniProtKB-SubCell"/>
</dbReference>
<keyword evidence="5 6" id="KW-0472">Membrane</keyword>
<evidence type="ECO:0000256" key="6">
    <source>
        <dbReference type="SAM" id="Phobius"/>
    </source>
</evidence>
<keyword evidence="2" id="KW-1003">Cell membrane</keyword>
<evidence type="ECO:0000313" key="9">
    <source>
        <dbReference type="Proteomes" id="UP001236014"/>
    </source>
</evidence>
<dbReference type="Proteomes" id="UP001236014">
    <property type="component" value="Chromosome"/>
</dbReference>
<dbReference type="InterPro" id="IPR027379">
    <property type="entry name" value="CLS_N"/>
</dbReference>
<evidence type="ECO:0000256" key="2">
    <source>
        <dbReference type="ARBA" id="ARBA00022475"/>
    </source>
</evidence>
<keyword evidence="4 6" id="KW-1133">Transmembrane helix</keyword>
<feature type="domain" description="Cardiolipin synthase N-terminal" evidence="7">
    <location>
        <begin position="36"/>
        <end position="77"/>
    </location>
</feature>
<protein>
    <submittedName>
        <fullName evidence="8">PLD nuclease N-terminal domain-containing protein</fullName>
    </submittedName>
</protein>
<dbReference type="KEGG" id="acab:QRX50_18230"/>